<proteinExistence type="predicted"/>
<dbReference type="RefSeq" id="WP_119341887.1">
    <property type="nucleotide sequence ID" value="NZ_BJXL01000046.1"/>
</dbReference>
<dbReference type="Proteomes" id="UP000321197">
    <property type="component" value="Unassembled WGS sequence"/>
</dbReference>
<reference evidence="1 2" key="1">
    <citation type="submission" date="2019-07" db="EMBL/GenBank/DDBJ databases">
        <title>Whole genome shotgun sequence of Meiothermus hypogaeus NBRC 106114.</title>
        <authorList>
            <person name="Hosoyama A."/>
            <person name="Uohara A."/>
            <person name="Ohji S."/>
            <person name="Ichikawa N."/>
        </authorList>
    </citation>
    <scope>NUCLEOTIDE SEQUENCE [LARGE SCALE GENOMIC DNA]</scope>
    <source>
        <strain evidence="1 2">NBRC 106114</strain>
    </source>
</reference>
<dbReference type="AlphaFoldDB" id="A0A511R2E3"/>
<name>A0A511R2E3_9DEIN</name>
<gene>
    <name evidence="1" type="ORF">MHY01S_16530</name>
</gene>
<evidence type="ECO:0000313" key="1">
    <source>
        <dbReference type="EMBL" id="GEM83487.1"/>
    </source>
</evidence>
<evidence type="ECO:0000313" key="2">
    <source>
        <dbReference type="Proteomes" id="UP000321197"/>
    </source>
</evidence>
<accession>A0A511R2E3</accession>
<comment type="caution">
    <text evidence="1">The sequence shown here is derived from an EMBL/GenBank/DDBJ whole genome shotgun (WGS) entry which is preliminary data.</text>
</comment>
<dbReference type="EMBL" id="BJXL01000046">
    <property type="protein sequence ID" value="GEM83487.1"/>
    <property type="molecule type" value="Genomic_DNA"/>
</dbReference>
<organism evidence="1 2">
    <name type="scientific">Meiothermus hypogaeus NBRC 106114</name>
    <dbReference type="NCBI Taxonomy" id="1227553"/>
    <lineage>
        <taxon>Bacteria</taxon>
        <taxon>Thermotogati</taxon>
        <taxon>Deinococcota</taxon>
        <taxon>Deinococci</taxon>
        <taxon>Thermales</taxon>
        <taxon>Thermaceae</taxon>
        <taxon>Meiothermus</taxon>
    </lineage>
</organism>
<protein>
    <submittedName>
        <fullName evidence="1">Uncharacterized protein</fullName>
    </submittedName>
</protein>
<sequence length="273" mass="31099">MLRLLIRGKLPVERVAGKRWGWLEDALAYAEFSGLVIVELPGGELARLFYHQGALVYLAWKEHSPHEAAEKIQQAALQATFSVYPFDEARQTLALAAVDGVIVQAAEPLESHHAELWKELQRKHFSGVLALEDRAVLHITLFQDGIIRMGDEPPAGFKPTRQTLIAWTRRIPARLNLNLQPLKPWPTGEPGSTTKVDHEAIWNLVHQVLGAHLGFQAGLLEMRLRRELYHLEAHELIENLATWLAQNKHPGIARELHQQLGRVQYRAFYEHFE</sequence>